<evidence type="ECO:0000313" key="3">
    <source>
        <dbReference type="EnsemblMetazoa" id="CapteP212840"/>
    </source>
</evidence>
<dbReference type="EMBL" id="KB296865">
    <property type="protein sequence ID" value="ELU11217.1"/>
    <property type="molecule type" value="Genomic_DNA"/>
</dbReference>
<dbReference type="Proteomes" id="UP000014760">
    <property type="component" value="Unassembled WGS sequence"/>
</dbReference>
<name>R7UY89_CAPTE</name>
<feature type="coiled-coil region" evidence="1">
    <location>
        <begin position="93"/>
        <end position="294"/>
    </location>
</feature>
<evidence type="ECO:0000313" key="4">
    <source>
        <dbReference type="Proteomes" id="UP000014760"/>
    </source>
</evidence>
<reference evidence="2 4" key="2">
    <citation type="journal article" date="2013" name="Nature">
        <title>Insights into bilaterian evolution from three spiralian genomes.</title>
        <authorList>
            <person name="Simakov O."/>
            <person name="Marletaz F."/>
            <person name="Cho S.J."/>
            <person name="Edsinger-Gonzales E."/>
            <person name="Havlak P."/>
            <person name="Hellsten U."/>
            <person name="Kuo D.H."/>
            <person name="Larsson T."/>
            <person name="Lv J."/>
            <person name="Arendt D."/>
            <person name="Savage R."/>
            <person name="Osoegawa K."/>
            <person name="de Jong P."/>
            <person name="Grimwood J."/>
            <person name="Chapman J.A."/>
            <person name="Shapiro H."/>
            <person name="Aerts A."/>
            <person name="Otillar R.P."/>
            <person name="Terry A.Y."/>
            <person name="Boore J.L."/>
            <person name="Grigoriev I.V."/>
            <person name="Lindberg D.R."/>
            <person name="Seaver E.C."/>
            <person name="Weisblat D.A."/>
            <person name="Putnam N.H."/>
            <person name="Rokhsar D.S."/>
        </authorList>
    </citation>
    <scope>NUCLEOTIDE SEQUENCE</scope>
    <source>
        <strain evidence="2 4">I ESC-2004</strain>
    </source>
</reference>
<evidence type="ECO:0000313" key="2">
    <source>
        <dbReference type="EMBL" id="ELU11217.1"/>
    </source>
</evidence>
<reference evidence="4" key="1">
    <citation type="submission" date="2012-12" db="EMBL/GenBank/DDBJ databases">
        <authorList>
            <person name="Hellsten U."/>
            <person name="Grimwood J."/>
            <person name="Chapman J.A."/>
            <person name="Shapiro H."/>
            <person name="Aerts A."/>
            <person name="Otillar R.P."/>
            <person name="Terry A.Y."/>
            <person name="Boore J.L."/>
            <person name="Simakov O."/>
            <person name="Marletaz F."/>
            <person name="Cho S.-J."/>
            <person name="Edsinger-Gonzales E."/>
            <person name="Havlak P."/>
            <person name="Kuo D.-H."/>
            <person name="Larsson T."/>
            <person name="Lv J."/>
            <person name="Arendt D."/>
            <person name="Savage R."/>
            <person name="Osoegawa K."/>
            <person name="de Jong P."/>
            <person name="Lindberg D.R."/>
            <person name="Seaver E.C."/>
            <person name="Weisblat D.A."/>
            <person name="Putnam N.H."/>
            <person name="Grigoriev I.V."/>
            <person name="Rokhsar D.S."/>
        </authorList>
    </citation>
    <scope>NUCLEOTIDE SEQUENCE</scope>
    <source>
        <strain evidence="4">I ESC-2004</strain>
    </source>
</reference>
<sequence length="336" mass="39617">MITHRLNPPVKKSVDARRRYEISKISHQYFAVLYEMDSPQAFFKPSNHTRCYSCLKENRRLKRESVDLQNLIQTRDAELEAIKDMATDTFAECLQLQNQIEKSLTEGQQKERELENLSMMYQKKSQLLDSTLVELASLEKSMPSLKKRKRDFERKETMIEKRDKKIEKLREELKEKDKACKASEKECYDLWQELLLLQSVEEENDLLKAFLDDMKRALEDKEAQEKKMRELEEELSMKNQLVLMNENMLARMDVDIAFEAEEWKDAKKTFKAEIKELKQEVDRLNVMVEELQQPVISTFQGGRYSDAMRRCCMSLSTLGISVCANFLMSSRLCCLI</sequence>
<proteinExistence type="predicted"/>
<dbReference type="EMBL" id="AMQN01005798">
    <property type="status" value="NOT_ANNOTATED_CDS"/>
    <property type="molecule type" value="Genomic_DNA"/>
</dbReference>
<dbReference type="EnsemblMetazoa" id="CapteT212840">
    <property type="protein sequence ID" value="CapteP212840"/>
    <property type="gene ID" value="CapteG212840"/>
</dbReference>
<dbReference type="HOGENOM" id="CLU_827027_0_0_1"/>
<protein>
    <submittedName>
        <fullName evidence="2 3">Uncharacterized protein</fullName>
    </submittedName>
</protein>
<evidence type="ECO:0000256" key="1">
    <source>
        <dbReference type="SAM" id="Coils"/>
    </source>
</evidence>
<keyword evidence="1" id="KW-0175">Coiled coil</keyword>
<dbReference type="AlphaFoldDB" id="R7UY89"/>
<keyword evidence="4" id="KW-1185">Reference proteome</keyword>
<accession>R7UY89</accession>
<gene>
    <name evidence="2" type="ORF">CAPTEDRAFT_212840</name>
</gene>
<reference evidence="3" key="3">
    <citation type="submission" date="2015-06" db="UniProtKB">
        <authorList>
            <consortium name="EnsemblMetazoa"/>
        </authorList>
    </citation>
    <scope>IDENTIFICATION</scope>
</reference>
<organism evidence="2">
    <name type="scientific">Capitella teleta</name>
    <name type="common">Polychaete worm</name>
    <dbReference type="NCBI Taxonomy" id="283909"/>
    <lineage>
        <taxon>Eukaryota</taxon>
        <taxon>Metazoa</taxon>
        <taxon>Spiralia</taxon>
        <taxon>Lophotrochozoa</taxon>
        <taxon>Annelida</taxon>
        <taxon>Polychaeta</taxon>
        <taxon>Sedentaria</taxon>
        <taxon>Scolecida</taxon>
        <taxon>Capitellidae</taxon>
        <taxon>Capitella</taxon>
    </lineage>
</organism>